<gene>
    <name evidence="1" type="ORF">CEXT_30241</name>
</gene>
<dbReference type="Proteomes" id="UP001054945">
    <property type="component" value="Unassembled WGS sequence"/>
</dbReference>
<protein>
    <submittedName>
        <fullName evidence="1">Uncharacterized protein</fullName>
    </submittedName>
</protein>
<proteinExistence type="predicted"/>
<dbReference type="AlphaFoldDB" id="A0AAV4WS76"/>
<reference evidence="1 2" key="1">
    <citation type="submission" date="2021-06" db="EMBL/GenBank/DDBJ databases">
        <title>Caerostris extrusa draft genome.</title>
        <authorList>
            <person name="Kono N."/>
            <person name="Arakawa K."/>
        </authorList>
    </citation>
    <scope>NUCLEOTIDE SEQUENCE [LARGE SCALE GENOMIC DNA]</scope>
</reference>
<comment type="caution">
    <text evidence="1">The sequence shown here is derived from an EMBL/GenBank/DDBJ whole genome shotgun (WGS) entry which is preliminary data.</text>
</comment>
<evidence type="ECO:0000313" key="2">
    <source>
        <dbReference type="Proteomes" id="UP001054945"/>
    </source>
</evidence>
<name>A0AAV4WS76_CAEEX</name>
<dbReference type="EMBL" id="BPLR01016623">
    <property type="protein sequence ID" value="GIY85198.1"/>
    <property type="molecule type" value="Genomic_DNA"/>
</dbReference>
<accession>A0AAV4WS76</accession>
<sequence>MPACVILRIYHQQIVVEKICATVQGYIAFHYKLLDVTVMKRSYSHIRRRPFINELARSLDYQIGLADDYQWLSSYGAPIIIPDELGDTRKQTNAIRSTLLLNASIVYNEDDRNSLFSIKARYDVIISDDLSRVEENIPPLERVWIRRGDKSIP</sequence>
<organism evidence="1 2">
    <name type="scientific">Caerostris extrusa</name>
    <name type="common">Bark spider</name>
    <name type="synonym">Caerostris bankana</name>
    <dbReference type="NCBI Taxonomy" id="172846"/>
    <lineage>
        <taxon>Eukaryota</taxon>
        <taxon>Metazoa</taxon>
        <taxon>Ecdysozoa</taxon>
        <taxon>Arthropoda</taxon>
        <taxon>Chelicerata</taxon>
        <taxon>Arachnida</taxon>
        <taxon>Araneae</taxon>
        <taxon>Araneomorphae</taxon>
        <taxon>Entelegynae</taxon>
        <taxon>Araneoidea</taxon>
        <taxon>Araneidae</taxon>
        <taxon>Caerostris</taxon>
    </lineage>
</organism>
<keyword evidence="2" id="KW-1185">Reference proteome</keyword>
<evidence type="ECO:0000313" key="1">
    <source>
        <dbReference type="EMBL" id="GIY85198.1"/>
    </source>
</evidence>